<keyword evidence="2" id="KW-0677">Repeat</keyword>
<dbReference type="Gene3D" id="3.80.10.10">
    <property type="entry name" value="Ribonuclease Inhibitor"/>
    <property type="match status" value="2"/>
</dbReference>
<dbReference type="PANTHER" id="PTHR15454">
    <property type="entry name" value="NISCHARIN RELATED"/>
    <property type="match status" value="1"/>
</dbReference>
<dbReference type="SUPFAM" id="SSF52058">
    <property type="entry name" value="L domain-like"/>
    <property type="match status" value="1"/>
</dbReference>
<evidence type="ECO:0000256" key="1">
    <source>
        <dbReference type="ARBA" id="ARBA00022614"/>
    </source>
</evidence>
<dbReference type="Proteomes" id="UP001057375">
    <property type="component" value="Unassembled WGS sequence"/>
</dbReference>
<reference evidence="5" key="1">
    <citation type="submission" date="2022-03" db="EMBL/GenBank/DDBJ databases">
        <title>Draft genome sequence of Aduncisulcus paluster, a free-living microaerophilic Fornicata.</title>
        <authorList>
            <person name="Yuyama I."/>
            <person name="Kume K."/>
            <person name="Tamura T."/>
            <person name="Inagaki Y."/>
            <person name="Hashimoto T."/>
        </authorList>
    </citation>
    <scope>NUCLEOTIDE SEQUENCE</scope>
    <source>
        <strain evidence="5">NY0171</strain>
    </source>
</reference>
<evidence type="ECO:0000256" key="2">
    <source>
        <dbReference type="ARBA" id="ARBA00022737"/>
    </source>
</evidence>
<sequence length="349" mass="40549">MVLPGKQFRIKEQSDFSESDLLKLSSHSELTLIDISSLRMSEGKFGKYFRGFKNLHSLIAQNCHLSSLDGLEKCTALSTLMLQHNELISVSSVTSTLPHLRRVCLQHNFIPSFPILSASKDSLTQLRLRDNSILNIDDSARELASFPRLRHLDISHNPISNQKALLSWLSSLRSVEHISLAGIPALNDEEDEEEKEEVAKEEEGSSKVDYKRYPSYCSLVLKTMPWLKSIDSVSVHKLKDIDLDGRKEERIAKQKAKEEKNKKTKEERVAYKQKIQGRIHLRKVEQRRKKNHREKQERIAQLKIEKGFFRRPPEKMMKDKEDVVRRMTTKRGRQKLAKKTEKEREKKPK</sequence>
<protein>
    <submittedName>
        <fullName evidence="5">Uncharacterized protein</fullName>
    </submittedName>
</protein>
<dbReference type="InterPro" id="IPR032675">
    <property type="entry name" value="LRR_dom_sf"/>
</dbReference>
<keyword evidence="1" id="KW-0433">Leucine-rich repeat</keyword>
<feature type="compositionally biased region" description="Basic and acidic residues" evidence="4">
    <location>
        <begin position="305"/>
        <end position="325"/>
    </location>
</feature>
<comment type="caution">
    <text evidence="5">The sequence shown here is derived from an EMBL/GenBank/DDBJ whole genome shotgun (WGS) entry which is preliminary data.</text>
</comment>
<feature type="region of interest" description="Disordered" evidence="4">
    <location>
        <begin position="305"/>
        <end position="349"/>
    </location>
</feature>
<evidence type="ECO:0000313" key="5">
    <source>
        <dbReference type="EMBL" id="GKT36501.1"/>
    </source>
</evidence>
<evidence type="ECO:0000256" key="4">
    <source>
        <dbReference type="SAM" id="MobiDB-lite"/>
    </source>
</evidence>
<dbReference type="PANTHER" id="PTHR15454:SF56">
    <property type="entry name" value="PROTEIN PHOSPHATASE 1 REGULATORY SUBUNIT 7-RELATED"/>
    <property type="match status" value="1"/>
</dbReference>
<feature type="coiled-coil region" evidence="3">
    <location>
        <begin position="246"/>
        <end position="274"/>
    </location>
</feature>
<feature type="compositionally biased region" description="Basic residues" evidence="4">
    <location>
        <begin position="327"/>
        <end position="337"/>
    </location>
</feature>
<organism evidence="5 6">
    <name type="scientific">Aduncisulcus paluster</name>
    <dbReference type="NCBI Taxonomy" id="2918883"/>
    <lineage>
        <taxon>Eukaryota</taxon>
        <taxon>Metamonada</taxon>
        <taxon>Carpediemonas-like organisms</taxon>
        <taxon>Aduncisulcus</taxon>
    </lineage>
</organism>
<keyword evidence="3" id="KW-0175">Coiled coil</keyword>
<proteinExistence type="predicted"/>
<feature type="compositionally biased region" description="Basic and acidic residues" evidence="4">
    <location>
        <begin position="338"/>
        <end position="349"/>
    </location>
</feature>
<evidence type="ECO:0000256" key="3">
    <source>
        <dbReference type="SAM" id="Coils"/>
    </source>
</evidence>
<evidence type="ECO:0000313" key="6">
    <source>
        <dbReference type="Proteomes" id="UP001057375"/>
    </source>
</evidence>
<keyword evidence="6" id="KW-1185">Reference proteome</keyword>
<accession>A0ABQ5KWV8</accession>
<name>A0ABQ5KWV8_9EUKA</name>
<dbReference type="InterPro" id="IPR001611">
    <property type="entry name" value="Leu-rich_rpt"/>
</dbReference>
<dbReference type="EMBL" id="BQXS01011241">
    <property type="protein sequence ID" value="GKT36501.1"/>
    <property type="molecule type" value="Genomic_DNA"/>
</dbReference>
<dbReference type="PROSITE" id="PS51450">
    <property type="entry name" value="LRR"/>
    <property type="match status" value="1"/>
</dbReference>
<gene>
    <name evidence="5" type="ORF">ADUPG1_009457</name>
</gene>